<keyword evidence="2" id="KW-0963">Cytoplasm</keyword>
<evidence type="ECO:0000256" key="1">
    <source>
        <dbReference type="ARBA" id="ARBA00004514"/>
    </source>
</evidence>
<evidence type="ECO:0000313" key="7">
    <source>
        <dbReference type="EMBL" id="NKN33168.1"/>
    </source>
</evidence>
<dbReference type="RefSeq" id="WP_168668475.1">
    <property type="nucleotide sequence ID" value="NZ_JAAXKX010000009.1"/>
</dbReference>
<evidence type="ECO:0000256" key="5">
    <source>
        <dbReference type="ARBA" id="ARBA00093797"/>
    </source>
</evidence>
<keyword evidence="7" id="KW-0969">Cilium</keyword>
<dbReference type="Pfam" id="PF05400">
    <property type="entry name" value="FliT"/>
    <property type="match status" value="1"/>
</dbReference>
<feature type="region of interest" description="Disordered" evidence="6">
    <location>
        <begin position="89"/>
        <end position="117"/>
    </location>
</feature>
<dbReference type="Gene3D" id="1.20.58.380">
    <property type="entry name" value="Flagellar protein flit"/>
    <property type="match status" value="1"/>
</dbReference>
<keyword evidence="7" id="KW-0282">Flagellum</keyword>
<comment type="subcellular location">
    <subcellularLocation>
        <location evidence="1">Cytoplasm</location>
        <location evidence="1">Cytosol</location>
    </subcellularLocation>
</comment>
<evidence type="ECO:0000256" key="2">
    <source>
        <dbReference type="ARBA" id="ARBA00022490"/>
    </source>
</evidence>
<sequence length="117" mass="13163">MTMPDDLISQLEHATAQLLGAATGADWPLVERLQKRRRVLIERLCASVSAETLSESARQRLQQVLEQEGRAETRAIAGRAEILRELQRLRTPPGETPQDQRPAHTVQRMRKAYGGPK</sequence>
<keyword evidence="7" id="KW-0966">Cell projection</keyword>
<proteinExistence type="predicted"/>
<name>A0ABX1I7C9_9GAMM</name>
<keyword evidence="3" id="KW-1005">Bacterial flagellum biogenesis</keyword>
<reference evidence="7 8" key="1">
    <citation type="submission" date="2020-04" db="EMBL/GenBank/DDBJ databases">
        <title>Draft Whole-Genome sequence of Marichromatium bheemlicum DSM 18632, type strain.</title>
        <authorList>
            <person name="Kyndt J.A."/>
            <person name="Meyer T.E."/>
        </authorList>
    </citation>
    <scope>NUCLEOTIDE SEQUENCE [LARGE SCALE GENOMIC DNA]</scope>
    <source>
        <strain evidence="7 8">DSM 18632</strain>
    </source>
</reference>
<evidence type="ECO:0000256" key="3">
    <source>
        <dbReference type="ARBA" id="ARBA00022795"/>
    </source>
</evidence>
<dbReference type="EMBL" id="JAAXKX010000009">
    <property type="protein sequence ID" value="NKN33168.1"/>
    <property type="molecule type" value="Genomic_DNA"/>
</dbReference>
<organism evidence="7 8">
    <name type="scientific">Marichromatium bheemlicum</name>
    <dbReference type="NCBI Taxonomy" id="365339"/>
    <lineage>
        <taxon>Bacteria</taxon>
        <taxon>Pseudomonadati</taxon>
        <taxon>Pseudomonadota</taxon>
        <taxon>Gammaproteobacteria</taxon>
        <taxon>Chromatiales</taxon>
        <taxon>Chromatiaceae</taxon>
        <taxon>Marichromatium</taxon>
    </lineage>
</organism>
<dbReference type="Proteomes" id="UP000740754">
    <property type="component" value="Unassembled WGS sequence"/>
</dbReference>
<accession>A0ABX1I7C9</accession>
<gene>
    <name evidence="7" type="ORF">HF203_08030</name>
</gene>
<comment type="caution">
    <text evidence="7">The sequence shown here is derived from an EMBL/GenBank/DDBJ whole genome shotgun (WGS) entry which is preliminary data.</text>
</comment>
<evidence type="ECO:0000256" key="6">
    <source>
        <dbReference type="SAM" id="MobiDB-lite"/>
    </source>
</evidence>
<dbReference type="InterPro" id="IPR008622">
    <property type="entry name" value="FliT"/>
</dbReference>
<protein>
    <recommendedName>
        <fullName evidence="5">Flagellar protein FliT</fullName>
    </recommendedName>
</protein>
<evidence type="ECO:0000256" key="4">
    <source>
        <dbReference type="ARBA" id="ARBA00023186"/>
    </source>
</evidence>
<keyword evidence="8" id="KW-1185">Reference proteome</keyword>
<keyword evidence="4" id="KW-0143">Chaperone</keyword>
<evidence type="ECO:0000313" key="8">
    <source>
        <dbReference type="Proteomes" id="UP000740754"/>
    </source>
</evidence>